<accession>A0A8H3PFD3</accession>
<evidence type="ECO:0000256" key="1">
    <source>
        <dbReference type="SAM" id="SignalP"/>
    </source>
</evidence>
<keyword evidence="1" id="KW-0732">Signal</keyword>
<comment type="caution">
    <text evidence="2">The sequence shown here is derived from an EMBL/GenBank/DDBJ whole genome shotgun (WGS) entry which is preliminary data.</text>
</comment>
<organism evidence="2 3">
    <name type="scientific">Heterodermia speciosa</name>
    <dbReference type="NCBI Taxonomy" id="116794"/>
    <lineage>
        <taxon>Eukaryota</taxon>
        <taxon>Fungi</taxon>
        <taxon>Dikarya</taxon>
        <taxon>Ascomycota</taxon>
        <taxon>Pezizomycotina</taxon>
        <taxon>Lecanoromycetes</taxon>
        <taxon>OSLEUM clade</taxon>
        <taxon>Lecanoromycetidae</taxon>
        <taxon>Caliciales</taxon>
        <taxon>Physciaceae</taxon>
        <taxon>Heterodermia</taxon>
    </lineage>
</organism>
<evidence type="ECO:0000313" key="3">
    <source>
        <dbReference type="Proteomes" id="UP000664521"/>
    </source>
</evidence>
<dbReference type="Proteomes" id="UP000664521">
    <property type="component" value="Unassembled WGS sequence"/>
</dbReference>
<proteinExistence type="predicted"/>
<name>A0A8H3PFD3_9LECA</name>
<dbReference type="EMBL" id="CAJPDS010000126">
    <property type="protein sequence ID" value="CAF9939185.1"/>
    <property type="molecule type" value="Genomic_DNA"/>
</dbReference>
<feature type="signal peptide" evidence="1">
    <location>
        <begin position="1"/>
        <end position="22"/>
    </location>
</feature>
<evidence type="ECO:0000313" key="2">
    <source>
        <dbReference type="EMBL" id="CAF9939185.1"/>
    </source>
</evidence>
<reference evidence="2" key="1">
    <citation type="submission" date="2021-03" db="EMBL/GenBank/DDBJ databases">
        <authorList>
            <person name="Tagirdzhanova G."/>
        </authorList>
    </citation>
    <scope>NUCLEOTIDE SEQUENCE</scope>
</reference>
<dbReference type="AlphaFoldDB" id="A0A8H3PFD3"/>
<feature type="chain" id="PRO_5034820506" evidence="1">
    <location>
        <begin position="23"/>
        <end position="315"/>
    </location>
</feature>
<sequence>MYLRTSLSSLVAVLCFSPLLTALLTPLNYSAPARPEGFYTRLGFSDIAINSQGVYVSAIKAVSEWSDAAWDSLAFGEGSASFPILGVSLGYDSISFVGPRTYLKWSHVFLGIADSVTEMTLRHSYRELSVGLHTERGWVGVVRFEPMELALNTTGDANSTLQPSNSSFEPLIEVHGNGGPRAVSGRAVDPKQPKLALTWEYDAQAPLVQSSEIHTAIIDAMINAAAETDVIRRQQIYGHSATELYEISIESVQPLWSKWFLIKALRLLAHVFLKERRWQAMDFSMTWSGQEVAKGYLWERIGERGSGSTEMATSK</sequence>
<gene>
    <name evidence="2" type="ORF">HETSPECPRED_001504</name>
</gene>
<protein>
    <submittedName>
        <fullName evidence="2">Uncharacterized protein</fullName>
    </submittedName>
</protein>
<keyword evidence="3" id="KW-1185">Reference proteome</keyword>